<evidence type="ECO:0000256" key="6">
    <source>
        <dbReference type="ARBA" id="ARBA00022840"/>
    </source>
</evidence>
<evidence type="ECO:0000256" key="1">
    <source>
        <dbReference type="ARBA" id="ARBA00005306"/>
    </source>
</evidence>
<dbReference type="NCBIfam" id="NF004015">
    <property type="entry name" value="PRK05477.1-5"/>
    <property type="match status" value="1"/>
</dbReference>
<dbReference type="AlphaFoldDB" id="A0A8J2YYM3"/>
<evidence type="ECO:0000256" key="4">
    <source>
        <dbReference type="ARBA" id="ARBA00022598"/>
    </source>
</evidence>
<keyword evidence="4 11" id="KW-0436">Ligase</keyword>
<keyword evidence="7 11" id="KW-0648">Protein biosynthesis</keyword>
<keyword evidence="6 11" id="KW-0067">ATP-binding</keyword>
<evidence type="ECO:0000256" key="2">
    <source>
        <dbReference type="ARBA" id="ARBA00011123"/>
    </source>
</evidence>
<feature type="domain" description="Asn/Gln amidotransferase" evidence="12">
    <location>
        <begin position="345"/>
        <end position="491"/>
    </location>
</feature>
<dbReference type="SMART" id="SM00845">
    <property type="entry name" value="GatB_Yqey"/>
    <property type="match status" value="1"/>
</dbReference>
<evidence type="ECO:0000256" key="7">
    <source>
        <dbReference type="ARBA" id="ARBA00022917"/>
    </source>
</evidence>
<gene>
    <name evidence="11 13" type="primary">gatB</name>
    <name evidence="13" type="ORF">GCM10011611_48870</name>
</gene>
<dbReference type="RefSeq" id="WP_189050681.1">
    <property type="nucleotide sequence ID" value="NZ_BMJQ01000014.1"/>
</dbReference>
<dbReference type="NCBIfam" id="NF004012">
    <property type="entry name" value="PRK05477.1-2"/>
    <property type="match status" value="1"/>
</dbReference>
<dbReference type="InterPro" id="IPR003789">
    <property type="entry name" value="Asn/Gln_tRNA_amidoTrase-B-like"/>
</dbReference>
<dbReference type="InterPro" id="IPR017958">
    <property type="entry name" value="Gln-tRNA_amidoTrfase_suB_CS"/>
</dbReference>
<dbReference type="Gene3D" id="1.10.10.410">
    <property type="match status" value="1"/>
</dbReference>
<dbReference type="EMBL" id="BMJQ01000014">
    <property type="protein sequence ID" value="GGF36588.1"/>
    <property type="molecule type" value="Genomic_DNA"/>
</dbReference>
<dbReference type="InterPro" id="IPR023168">
    <property type="entry name" value="GatB_Yqey_C_2"/>
</dbReference>
<dbReference type="InterPro" id="IPR018027">
    <property type="entry name" value="Asn/Gln_amidotransferase"/>
</dbReference>
<reference evidence="13" key="2">
    <citation type="submission" date="2020-09" db="EMBL/GenBank/DDBJ databases">
        <authorList>
            <person name="Sun Q."/>
            <person name="Zhou Y."/>
        </authorList>
    </citation>
    <scope>NUCLEOTIDE SEQUENCE</scope>
    <source>
        <strain evidence="13">CGMCC 1.15725</strain>
    </source>
</reference>
<comment type="function">
    <text evidence="8 11">Allows the formation of correctly charged Asn-tRNA(Asn) or Gln-tRNA(Gln) through the transamidation of misacylated Asp-tRNA(Asn) or Glu-tRNA(Gln) in organisms which lack either or both of asparaginyl-tRNA or glutaminyl-tRNA synthetases. The reaction takes place in the presence of glutamine and ATP through an activated phospho-Asp-tRNA(Asn) or phospho-Glu-tRNA(Gln).</text>
</comment>
<evidence type="ECO:0000256" key="5">
    <source>
        <dbReference type="ARBA" id="ARBA00022741"/>
    </source>
</evidence>
<evidence type="ECO:0000313" key="14">
    <source>
        <dbReference type="Proteomes" id="UP000646365"/>
    </source>
</evidence>
<dbReference type="InterPro" id="IPR004413">
    <property type="entry name" value="GatB"/>
</dbReference>
<keyword evidence="5 11" id="KW-0547">Nucleotide-binding</keyword>
<comment type="catalytic activity">
    <reaction evidence="10 11">
        <text>L-glutamyl-tRNA(Gln) + L-glutamine + ATP + H2O = L-glutaminyl-tRNA(Gln) + L-glutamate + ADP + phosphate + H(+)</text>
        <dbReference type="Rhea" id="RHEA:17521"/>
        <dbReference type="Rhea" id="RHEA-COMP:9681"/>
        <dbReference type="Rhea" id="RHEA-COMP:9684"/>
        <dbReference type="ChEBI" id="CHEBI:15377"/>
        <dbReference type="ChEBI" id="CHEBI:15378"/>
        <dbReference type="ChEBI" id="CHEBI:29985"/>
        <dbReference type="ChEBI" id="CHEBI:30616"/>
        <dbReference type="ChEBI" id="CHEBI:43474"/>
        <dbReference type="ChEBI" id="CHEBI:58359"/>
        <dbReference type="ChEBI" id="CHEBI:78520"/>
        <dbReference type="ChEBI" id="CHEBI:78521"/>
        <dbReference type="ChEBI" id="CHEBI:456216"/>
    </reaction>
</comment>
<proteinExistence type="inferred from homology"/>
<accession>A0A8J2YYM3</accession>
<protein>
    <recommendedName>
        <fullName evidence="3 11">Aspartyl/glutamyl-tRNA(Asn/Gln) amidotransferase subunit B</fullName>
        <shortName evidence="11">Asp/Glu-ADT subunit B</shortName>
        <ecNumber evidence="11">6.3.5.-</ecNumber>
    </recommendedName>
</protein>
<dbReference type="GO" id="GO:0006412">
    <property type="term" value="P:translation"/>
    <property type="evidence" value="ECO:0007669"/>
    <property type="project" value="UniProtKB-UniRule"/>
</dbReference>
<reference evidence="13" key="1">
    <citation type="journal article" date="2014" name="Int. J. Syst. Evol. Microbiol.">
        <title>Complete genome sequence of Corynebacterium casei LMG S-19264T (=DSM 44701T), isolated from a smear-ripened cheese.</title>
        <authorList>
            <consortium name="US DOE Joint Genome Institute (JGI-PGF)"/>
            <person name="Walter F."/>
            <person name="Albersmeier A."/>
            <person name="Kalinowski J."/>
            <person name="Ruckert C."/>
        </authorList>
    </citation>
    <scope>NUCLEOTIDE SEQUENCE</scope>
    <source>
        <strain evidence="13">CGMCC 1.15725</strain>
    </source>
</reference>
<evidence type="ECO:0000256" key="11">
    <source>
        <dbReference type="HAMAP-Rule" id="MF_00121"/>
    </source>
</evidence>
<comment type="similarity">
    <text evidence="1 11">Belongs to the GatB/GatE family. GatB subfamily.</text>
</comment>
<dbReference type="PROSITE" id="PS01234">
    <property type="entry name" value="GATB"/>
    <property type="match status" value="1"/>
</dbReference>
<dbReference type="GO" id="GO:0005524">
    <property type="term" value="F:ATP binding"/>
    <property type="evidence" value="ECO:0007669"/>
    <property type="project" value="UniProtKB-KW"/>
</dbReference>
<evidence type="ECO:0000256" key="8">
    <source>
        <dbReference type="ARBA" id="ARBA00024799"/>
    </source>
</evidence>
<dbReference type="NCBIfam" id="TIGR00133">
    <property type="entry name" value="gatB"/>
    <property type="match status" value="1"/>
</dbReference>
<dbReference type="NCBIfam" id="NF004014">
    <property type="entry name" value="PRK05477.1-4"/>
    <property type="match status" value="1"/>
</dbReference>
<evidence type="ECO:0000259" key="12">
    <source>
        <dbReference type="SMART" id="SM00845"/>
    </source>
</evidence>
<organism evidence="13 14">
    <name type="scientific">Aliidongia dinghuensis</name>
    <dbReference type="NCBI Taxonomy" id="1867774"/>
    <lineage>
        <taxon>Bacteria</taxon>
        <taxon>Pseudomonadati</taxon>
        <taxon>Pseudomonadota</taxon>
        <taxon>Alphaproteobacteria</taxon>
        <taxon>Rhodospirillales</taxon>
        <taxon>Dongiaceae</taxon>
        <taxon>Aliidongia</taxon>
    </lineage>
</organism>
<dbReference type="Pfam" id="PF02637">
    <property type="entry name" value="GatB_Yqey"/>
    <property type="match status" value="1"/>
</dbReference>
<name>A0A8J2YYM3_9PROT</name>
<dbReference type="PANTHER" id="PTHR11659:SF0">
    <property type="entry name" value="GLUTAMYL-TRNA(GLN) AMIDOTRANSFERASE SUBUNIT B, MITOCHONDRIAL"/>
    <property type="match status" value="1"/>
</dbReference>
<dbReference type="EC" id="6.3.5.-" evidence="11"/>
<dbReference type="Gene3D" id="1.10.150.380">
    <property type="entry name" value="GatB domain, N-terminal subdomain"/>
    <property type="match status" value="1"/>
</dbReference>
<dbReference type="InterPro" id="IPR017959">
    <property type="entry name" value="Asn/Gln-tRNA_amidoTrfase_suB/E"/>
</dbReference>
<evidence type="ECO:0000256" key="9">
    <source>
        <dbReference type="ARBA" id="ARBA00047380"/>
    </source>
</evidence>
<dbReference type="HAMAP" id="MF_00121">
    <property type="entry name" value="GatB"/>
    <property type="match status" value="1"/>
</dbReference>
<comment type="caution">
    <text evidence="13">The sequence shown here is derived from an EMBL/GenBank/DDBJ whole genome shotgun (WGS) entry which is preliminary data.</text>
</comment>
<comment type="catalytic activity">
    <reaction evidence="9 11">
        <text>L-aspartyl-tRNA(Asn) + L-glutamine + ATP + H2O = L-asparaginyl-tRNA(Asn) + L-glutamate + ADP + phosphate + 2 H(+)</text>
        <dbReference type="Rhea" id="RHEA:14513"/>
        <dbReference type="Rhea" id="RHEA-COMP:9674"/>
        <dbReference type="Rhea" id="RHEA-COMP:9677"/>
        <dbReference type="ChEBI" id="CHEBI:15377"/>
        <dbReference type="ChEBI" id="CHEBI:15378"/>
        <dbReference type="ChEBI" id="CHEBI:29985"/>
        <dbReference type="ChEBI" id="CHEBI:30616"/>
        <dbReference type="ChEBI" id="CHEBI:43474"/>
        <dbReference type="ChEBI" id="CHEBI:58359"/>
        <dbReference type="ChEBI" id="CHEBI:78515"/>
        <dbReference type="ChEBI" id="CHEBI:78516"/>
        <dbReference type="ChEBI" id="CHEBI:456216"/>
    </reaction>
</comment>
<dbReference type="GO" id="GO:0070681">
    <property type="term" value="P:glutaminyl-tRNAGln biosynthesis via transamidation"/>
    <property type="evidence" value="ECO:0007669"/>
    <property type="project" value="TreeGrafter"/>
</dbReference>
<dbReference type="InterPro" id="IPR042114">
    <property type="entry name" value="GatB_C_1"/>
</dbReference>
<dbReference type="InterPro" id="IPR014746">
    <property type="entry name" value="Gln_synth/guanido_kin_cat_dom"/>
</dbReference>
<sequence>MSSTTVPVRDELLIEGRTGKWEVVIGLEVHAQVTTEAKLFSGAATAFGADPNTQVSPVDAGFPGMLPVINEQAVEKAIKTGFGLDAEINQVSVFDRKNYFYADLPNGYQISQFSQPIVGKGQLVLDMPDGSTREVGVTRLHLEQDAGKSLHDQSPTMTFIDLNRAGVPLMEIVSEPDMRSAEEAGAYLKKLRSILRYLGTCDGNMEEGSMRCDCNVSVRRPGEPYGTRNEIKNVNSIRFVMQAIEYEARRQIEVLEDGGAIKQETRLFDSGRGVTRPMRSKEEAHDYRYFPDPDLLPLVLDPAMIERVKADMPELPDAKKARFIADFKLSPYDAGVLVAEQATAYYYEEVAAGRDPKLAANWVTGDLFGALNKLGVGIEASPISAKALGELVDLIADNTISGKIAKDVFQAMLETGKSAGEIVESQGLRQVTDTGAIEQAIDAVLAANGDKVSEYRSGKDKLFGFFVGQVMKATGGKANPALLNDLLRKKLAP</sequence>
<dbReference type="Pfam" id="PF02934">
    <property type="entry name" value="GatB_N"/>
    <property type="match status" value="1"/>
</dbReference>
<evidence type="ECO:0000256" key="3">
    <source>
        <dbReference type="ARBA" id="ARBA00016923"/>
    </source>
</evidence>
<dbReference type="FunFam" id="1.10.10.410:FF:000001">
    <property type="entry name" value="Aspartyl/glutamyl-tRNA(Asn/Gln) amidotransferase subunit B"/>
    <property type="match status" value="1"/>
</dbReference>
<evidence type="ECO:0000256" key="10">
    <source>
        <dbReference type="ARBA" id="ARBA00047913"/>
    </source>
</evidence>
<comment type="subunit">
    <text evidence="2 11">Heterotrimer of A, B and C subunits.</text>
</comment>
<keyword evidence="14" id="KW-1185">Reference proteome</keyword>
<evidence type="ECO:0000313" key="13">
    <source>
        <dbReference type="EMBL" id="GGF36588.1"/>
    </source>
</evidence>
<dbReference type="GO" id="GO:0050567">
    <property type="term" value="F:glutaminyl-tRNA synthase (glutamine-hydrolyzing) activity"/>
    <property type="evidence" value="ECO:0007669"/>
    <property type="project" value="UniProtKB-UniRule"/>
</dbReference>
<dbReference type="SUPFAM" id="SSF89095">
    <property type="entry name" value="GatB/YqeY motif"/>
    <property type="match status" value="1"/>
</dbReference>
<dbReference type="SUPFAM" id="SSF55931">
    <property type="entry name" value="Glutamine synthetase/guanido kinase"/>
    <property type="match status" value="1"/>
</dbReference>
<dbReference type="Proteomes" id="UP000646365">
    <property type="component" value="Unassembled WGS sequence"/>
</dbReference>
<dbReference type="FunFam" id="1.10.150.380:FF:000001">
    <property type="entry name" value="Aspartyl/glutamyl-tRNA(Asn/Gln) amidotransferase subunit B"/>
    <property type="match status" value="1"/>
</dbReference>
<dbReference type="PANTHER" id="PTHR11659">
    <property type="entry name" value="GLUTAMYL-TRNA GLN AMIDOTRANSFERASE SUBUNIT B MITOCHONDRIAL AND PROKARYOTIC PET112-RELATED"/>
    <property type="match status" value="1"/>
</dbReference>
<dbReference type="InterPro" id="IPR006075">
    <property type="entry name" value="Asn/Gln-tRNA_Trfase_suB/E_cat"/>
</dbReference>